<organism evidence="1 2">
    <name type="scientific">Streptomonospora algeriensis</name>
    <dbReference type="NCBI Taxonomy" id="995084"/>
    <lineage>
        <taxon>Bacteria</taxon>
        <taxon>Bacillati</taxon>
        <taxon>Actinomycetota</taxon>
        <taxon>Actinomycetes</taxon>
        <taxon>Streptosporangiales</taxon>
        <taxon>Nocardiopsidaceae</taxon>
        <taxon>Streptomonospora</taxon>
    </lineage>
</organism>
<evidence type="ECO:0000313" key="2">
    <source>
        <dbReference type="Proteomes" id="UP001596956"/>
    </source>
</evidence>
<dbReference type="EMBL" id="JBHTHR010000021">
    <property type="protein sequence ID" value="MFD0800099.1"/>
    <property type="molecule type" value="Genomic_DNA"/>
</dbReference>
<comment type="caution">
    <text evidence="1">The sequence shown here is derived from an EMBL/GenBank/DDBJ whole genome shotgun (WGS) entry which is preliminary data.</text>
</comment>
<dbReference type="InterPro" id="IPR046038">
    <property type="entry name" value="DUF5996"/>
</dbReference>
<dbReference type="Proteomes" id="UP001596956">
    <property type="component" value="Unassembled WGS sequence"/>
</dbReference>
<proteinExistence type="predicted"/>
<reference evidence="2" key="1">
    <citation type="journal article" date="2019" name="Int. J. Syst. Evol. Microbiol.">
        <title>The Global Catalogue of Microorganisms (GCM) 10K type strain sequencing project: providing services to taxonomists for standard genome sequencing and annotation.</title>
        <authorList>
            <consortium name="The Broad Institute Genomics Platform"/>
            <consortium name="The Broad Institute Genome Sequencing Center for Infectious Disease"/>
            <person name="Wu L."/>
            <person name="Ma J."/>
        </authorList>
    </citation>
    <scope>NUCLEOTIDE SEQUENCE [LARGE SCALE GENOMIC DNA]</scope>
    <source>
        <strain evidence="2">CCUG 63369</strain>
    </source>
</reference>
<sequence>MTQSNRAPSAPAWPALEVEEWTPTRDTLHMWTQIVGKVRLALAPMVNHWWQVPLYVSARGLTTSAVPYEGGLFDAEFDFLGHRLHLRSSTGREREVALEPKSVAAFYAETAAALRDLGVDAGIMPVPVEVERAVPFAEDTEHASYDPDHAQRFLGQLVAAHRVMSRFRSRFTGKSSPVHFFWGAMDLALTRFSGRTAPPHPGGVPNCADWVMVEAYSHELSSCGFWPGGAGEGSFYCYAYPEPDGFAQHPVGPQGAYYDRGLGEFLLPYAEVRQAPDPDAALLEFLQSGYEAAAVNGHWDRASLEDDSDRWAADGGPAS</sequence>
<dbReference type="Pfam" id="PF19459">
    <property type="entry name" value="DUF5996"/>
    <property type="match status" value="1"/>
</dbReference>
<accession>A0ABW3BCL9</accession>
<name>A0ABW3BCL9_9ACTN</name>
<gene>
    <name evidence="1" type="ORF">ACFQZU_02030</name>
</gene>
<keyword evidence="2" id="KW-1185">Reference proteome</keyword>
<protein>
    <submittedName>
        <fullName evidence="1">DUF5996 family protein</fullName>
    </submittedName>
</protein>
<evidence type="ECO:0000313" key="1">
    <source>
        <dbReference type="EMBL" id="MFD0800099.1"/>
    </source>
</evidence>